<gene>
    <name evidence="6" type="ORF">B0I32_108334</name>
</gene>
<sequence>MTEQSRHRPLMSAEHAERIRRWHENAYRAATEEGAEELTFAYLSRTIVVPPGVQPITGMSHLLGEAVLAEVKEGDRVLDMGTGSGVNAVLAASKAAEVLAVDVDPRAVEAARRNAERNGVQVEVRVSDVFSAVEGVFDLIVFDPPFRWFAPRDPFEAATTDEDYRAMTAFFRDVRGHLAPDGRMLVFFGTSGDLEHLRSLARAAGFGAEVVAHRDLDKEGWRVDYYTFLMRWVTPGGELD</sequence>
<keyword evidence="4" id="KW-0949">S-adenosyl-L-methionine</keyword>
<dbReference type="Pfam" id="PF05175">
    <property type="entry name" value="MTS"/>
    <property type="match status" value="1"/>
</dbReference>
<dbReference type="InterPro" id="IPR002052">
    <property type="entry name" value="DNA_methylase_N6_adenine_CS"/>
</dbReference>
<dbReference type="PANTHER" id="PTHR45875:SF1">
    <property type="entry name" value="METHYLTRANSFERASE N6AMT1"/>
    <property type="match status" value="1"/>
</dbReference>
<evidence type="ECO:0000256" key="2">
    <source>
        <dbReference type="ARBA" id="ARBA00022603"/>
    </source>
</evidence>
<dbReference type="GO" id="GO:0035657">
    <property type="term" value="C:eRF1 methyltransferase complex"/>
    <property type="evidence" value="ECO:0007669"/>
    <property type="project" value="TreeGrafter"/>
</dbReference>
<dbReference type="PROSITE" id="PS00092">
    <property type="entry name" value="N6_MTASE"/>
    <property type="match status" value="1"/>
</dbReference>
<dbReference type="PANTHER" id="PTHR45875">
    <property type="entry name" value="METHYLTRANSFERASE N6AMT1"/>
    <property type="match status" value="1"/>
</dbReference>
<evidence type="ECO:0000256" key="1">
    <source>
        <dbReference type="ARBA" id="ARBA00006149"/>
    </source>
</evidence>
<dbReference type="InterPro" id="IPR029063">
    <property type="entry name" value="SAM-dependent_MTases_sf"/>
</dbReference>
<evidence type="ECO:0000313" key="7">
    <source>
        <dbReference type="Proteomes" id="UP000238312"/>
    </source>
</evidence>
<dbReference type="GO" id="GO:0008757">
    <property type="term" value="F:S-adenosylmethionine-dependent methyltransferase activity"/>
    <property type="evidence" value="ECO:0007669"/>
    <property type="project" value="TreeGrafter"/>
</dbReference>
<protein>
    <submittedName>
        <fullName evidence="6">Release factor glutamine methyltransferase</fullName>
    </submittedName>
</protein>
<dbReference type="GO" id="GO:0003676">
    <property type="term" value="F:nucleic acid binding"/>
    <property type="evidence" value="ECO:0007669"/>
    <property type="project" value="InterPro"/>
</dbReference>
<evidence type="ECO:0000259" key="5">
    <source>
        <dbReference type="Pfam" id="PF05175"/>
    </source>
</evidence>
<evidence type="ECO:0000313" key="6">
    <source>
        <dbReference type="EMBL" id="PRX64969.1"/>
    </source>
</evidence>
<evidence type="ECO:0000256" key="3">
    <source>
        <dbReference type="ARBA" id="ARBA00022679"/>
    </source>
</evidence>
<dbReference type="GO" id="GO:0008276">
    <property type="term" value="F:protein methyltransferase activity"/>
    <property type="evidence" value="ECO:0007669"/>
    <property type="project" value="TreeGrafter"/>
</dbReference>
<dbReference type="RefSeq" id="WP_106241755.1">
    <property type="nucleotide sequence ID" value="NZ_JBFAIB010000015.1"/>
</dbReference>
<proteinExistence type="inferred from homology"/>
<keyword evidence="3 6" id="KW-0808">Transferase</keyword>
<dbReference type="GO" id="GO:0032259">
    <property type="term" value="P:methylation"/>
    <property type="evidence" value="ECO:0007669"/>
    <property type="project" value="UniProtKB-KW"/>
</dbReference>
<dbReference type="Proteomes" id="UP000238312">
    <property type="component" value="Unassembled WGS sequence"/>
</dbReference>
<name>A0A2T0N036_9ACTN</name>
<accession>A0A2T0N036</accession>
<dbReference type="EMBL" id="PVNG01000008">
    <property type="protein sequence ID" value="PRX64969.1"/>
    <property type="molecule type" value="Genomic_DNA"/>
</dbReference>
<keyword evidence="7" id="KW-1185">Reference proteome</keyword>
<dbReference type="AlphaFoldDB" id="A0A2T0N036"/>
<evidence type="ECO:0000256" key="4">
    <source>
        <dbReference type="ARBA" id="ARBA00022691"/>
    </source>
</evidence>
<keyword evidence="2 6" id="KW-0489">Methyltransferase</keyword>
<dbReference type="InterPro" id="IPR052190">
    <property type="entry name" value="Euk-Arch_PrmC-MTase"/>
</dbReference>
<comment type="caution">
    <text evidence="6">The sequence shown here is derived from an EMBL/GenBank/DDBJ whole genome shotgun (WGS) entry which is preliminary data.</text>
</comment>
<dbReference type="InterPro" id="IPR007848">
    <property type="entry name" value="Small_mtfrase_dom"/>
</dbReference>
<dbReference type="GO" id="GO:0008170">
    <property type="term" value="F:N-methyltransferase activity"/>
    <property type="evidence" value="ECO:0007669"/>
    <property type="project" value="UniProtKB-ARBA"/>
</dbReference>
<dbReference type="CDD" id="cd02440">
    <property type="entry name" value="AdoMet_MTases"/>
    <property type="match status" value="1"/>
</dbReference>
<organism evidence="6 7">
    <name type="scientific">Nonomuraea fuscirosea</name>
    <dbReference type="NCBI Taxonomy" id="1291556"/>
    <lineage>
        <taxon>Bacteria</taxon>
        <taxon>Bacillati</taxon>
        <taxon>Actinomycetota</taxon>
        <taxon>Actinomycetes</taxon>
        <taxon>Streptosporangiales</taxon>
        <taxon>Streptosporangiaceae</taxon>
        <taxon>Nonomuraea</taxon>
    </lineage>
</organism>
<dbReference type="SUPFAM" id="SSF53335">
    <property type="entry name" value="S-adenosyl-L-methionine-dependent methyltransferases"/>
    <property type="match status" value="1"/>
</dbReference>
<feature type="domain" description="Methyltransferase small" evidence="5">
    <location>
        <begin position="68"/>
        <end position="188"/>
    </location>
</feature>
<dbReference type="Gene3D" id="3.40.50.150">
    <property type="entry name" value="Vaccinia Virus protein VP39"/>
    <property type="match status" value="1"/>
</dbReference>
<reference evidence="6 7" key="1">
    <citation type="submission" date="2018-03" db="EMBL/GenBank/DDBJ databases">
        <title>Genomic Encyclopedia of Type Strains, Phase III (KMG-III): the genomes of soil and plant-associated and newly described type strains.</title>
        <authorList>
            <person name="Whitman W."/>
        </authorList>
    </citation>
    <scope>NUCLEOTIDE SEQUENCE [LARGE SCALE GENOMIC DNA]</scope>
    <source>
        <strain evidence="6 7">CGMCC 4.7104</strain>
    </source>
</reference>
<dbReference type="OrthoDB" id="9800643at2"/>
<comment type="similarity">
    <text evidence="1">Belongs to the eukaryotic/archaeal PrmC-related family.</text>
</comment>